<keyword evidence="11" id="KW-0460">Magnesium</keyword>
<dbReference type="Gene3D" id="3.40.50.11980">
    <property type="match status" value="1"/>
</dbReference>
<keyword evidence="6" id="KW-0819">tRNA processing</keyword>
<dbReference type="PANTHER" id="PTHR13547:SF1">
    <property type="entry name" value="MITOCHONDRIAL RIBONUCLEASE P CATALYTIC SUBUNIT"/>
    <property type="match status" value="1"/>
</dbReference>
<dbReference type="GO" id="GO:0001682">
    <property type="term" value="P:tRNA 5'-leader removal"/>
    <property type="evidence" value="ECO:0007669"/>
    <property type="project" value="TreeGrafter"/>
</dbReference>
<comment type="subcellular location">
    <subcellularLocation>
        <location evidence="3">Mitochondrion</location>
    </subcellularLocation>
</comment>
<dbReference type="InterPro" id="IPR031595">
    <property type="entry name" value="PRORP_C"/>
</dbReference>
<evidence type="ECO:0000313" key="18">
    <source>
        <dbReference type="RefSeq" id="XP_023176417.2"/>
    </source>
</evidence>
<dbReference type="GO" id="GO:0004526">
    <property type="term" value="F:ribonuclease P activity"/>
    <property type="evidence" value="ECO:0007669"/>
    <property type="project" value="UniProtKB-EC"/>
</dbReference>
<dbReference type="KEGG" id="dhe:111603169"/>
<keyword evidence="17" id="KW-1185">Reference proteome</keyword>
<evidence type="ECO:0000256" key="14">
    <source>
        <dbReference type="ARBA" id="ARBA00044536"/>
    </source>
</evidence>
<evidence type="ECO:0000256" key="7">
    <source>
        <dbReference type="ARBA" id="ARBA00022722"/>
    </source>
</evidence>
<reference evidence="18" key="1">
    <citation type="submission" date="2025-08" db="UniProtKB">
        <authorList>
            <consortium name="RefSeq"/>
        </authorList>
    </citation>
    <scope>IDENTIFICATION</scope>
    <source>
        <strain evidence="18">15085-1641.00</strain>
        <tissue evidence="18">Whole body</tissue>
    </source>
</reference>
<dbReference type="EC" id="3.1.26.5" evidence="5"/>
<dbReference type="Pfam" id="PF16953">
    <property type="entry name" value="PRORP"/>
    <property type="match status" value="1"/>
</dbReference>
<dbReference type="Gene3D" id="1.25.40.10">
    <property type="entry name" value="Tetratricopeptide repeat domain"/>
    <property type="match status" value="1"/>
</dbReference>
<dbReference type="InterPro" id="IPR011990">
    <property type="entry name" value="TPR-like_helical_dom_sf"/>
</dbReference>
<dbReference type="GO" id="GO:0030678">
    <property type="term" value="C:mitochondrial ribonuclease P complex"/>
    <property type="evidence" value="ECO:0007669"/>
    <property type="project" value="TreeGrafter"/>
</dbReference>
<evidence type="ECO:0000313" key="17">
    <source>
        <dbReference type="Proteomes" id="UP000504633"/>
    </source>
</evidence>
<dbReference type="CDD" id="cd18718">
    <property type="entry name" value="PIN_PRORP"/>
    <property type="match status" value="1"/>
</dbReference>
<dbReference type="CTD" id="31568"/>
<dbReference type="OrthoDB" id="46913at2759"/>
<keyword evidence="13" id="KW-0496">Mitochondrion</keyword>
<dbReference type="FunFam" id="3.40.50.11980:FF:000006">
    <property type="entry name" value="AGAP001968-PB"/>
    <property type="match status" value="1"/>
</dbReference>
<evidence type="ECO:0000256" key="11">
    <source>
        <dbReference type="ARBA" id="ARBA00022842"/>
    </source>
</evidence>
<evidence type="ECO:0000256" key="3">
    <source>
        <dbReference type="ARBA" id="ARBA00004173"/>
    </source>
</evidence>
<comment type="cofactor">
    <cofactor evidence="2">
        <name>Mg(2+)</name>
        <dbReference type="ChEBI" id="CHEBI:18420"/>
    </cofactor>
</comment>
<keyword evidence="10" id="KW-0862">Zinc</keyword>
<comment type="similarity">
    <text evidence="4">Belongs to the PPR family. P subfamily.</text>
</comment>
<evidence type="ECO:0000256" key="10">
    <source>
        <dbReference type="ARBA" id="ARBA00022833"/>
    </source>
</evidence>
<evidence type="ECO:0000256" key="9">
    <source>
        <dbReference type="ARBA" id="ARBA00022801"/>
    </source>
</evidence>
<evidence type="ECO:0000256" key="8">
    <source>
        <dbReference type="ARBA" id="ARBA00022723"/>
    </source>
</evidence>
<name>A0A6J1MH76_DROHY</name>
<evidence type="ECO:0000256" key="12">
    <source>
        <dbReference type="ARBA" id="ARBA00022946"/>
    </source>
</evidence>
<evidence type="ECO:0000256" key="1">
    <source>
        <dbReference type="ARBA" id="ARBA00000928"/>
    </source>
</evidence>
<dbReference type="PANTHER" id="PTHR13547">
    <property type="match status" value="1"/>
</dbReference>
<accession>A0A6J1MH76</accession>
<sequence length="537" mass="61951">MYKFRFLRQLRYSLVPQNSRTALAHSPPCRLLSSHHKRRPQLGPIPSDQLDRLKSEYFERRCELSNEDWQHVRHTLTDSFRHINGTNVDAIILGLCSKAEQLPVAKSYLKHLQAQGLKPNAATMGRLLRVYNAAYHTRELSDEEQSEIMQICDSLQNAHAILDASSCENLIHGLVATTQYWQRALPLLDMMNLTTTPSVSAYTALAVKAFSSDQPELGWRLLEEMLQARKLPKCEIFLALLAHYARDVQTLGAQLERLFSFLELYDIVISDLVAQQLLALAQRLPQQLQVTATGLERFGKCCACQQNLQHVAISDAQFVELRESFLQKVLIRNDVFQKTTPQELQRFKQYVEKTAPYDCVIDGLNVAYSTGNKKPPEQLAKLLATVVRYFKERQKRVLVLGRQHMRNWSKPIMKYIQSNASVFLTNNLTHDDPFLLYATLRSGQDTDFFSRDLMRSHAHLLGTELKSTFRRWQQEHQYSLVTRTETGQIIVKEPIRYRLSAHKVGNVWHVPYCEAYSPNPPERFEVPEKWLCITIAQ</sequence>
<evidence type="ECO:0000259" key="16">
    <source>
        <dbReference type="Pfam" id="PF16953"/>
    </source>
</evidence>
<organism evidence="17 18">
    <name type="scientific">Drosophila hydei</name>
    <name type="common">Fruit fly</name>
    <dbReference type="NCBI Taxonomy" id="7224"/>
    <lineage>
        <taxon>Eukaryota</taxon>
        <taxon>Metazoa</taxon>
        <taxon>Ecdysozoa</taxon>
        <taxon>Arthropoda</taxon>
        <taxon>Hexapoda</taxon>
        <taxon>Insecta</taxon>
        <taxon>Pterygota</taxon>
        <taxon>Neoptera</taxon>
        <taxon>Endopterygota</taxon>
        <taxon>Diptera</taxon>
        <taxon>Brachycera</taxon>
        <taxon>Muscomorpha</taxon>
        <taxon>Ephydroidea</taxon>
        <taxon>Drosophilidae</taxon>
        <taxon>Drosophila</taxon>
    </lineage>
</organism>
<keyword evidence="8" id="KW-0479">Metal-binding</keyword>
<evidence type="ECO:0000256" key="5">
    <source>
        <dbReference type="ARBA" id="ARBA00012179"/>
    </source>
</evidence>
<dbReference type="Proteomes" id="UP000504633">
    <property type="component" value="Unplaced"/>
</dbReference>
<dbReference type="OMA" id="VKEPIRY"/>
<keyword evidence="9" id="KW-0378">Hydrolase</keyword>
<dbReference type="RefSeq" id="XP_023176417.2">
    <property type="nucleotide sequence ID" value="XM_023320649.2"/>
</dbReference>
<evidence type="ECO:0000256" key="13">
    <source>
        <dbReference type="ARBA" id="ARBA00023128"/>
    </source>
</evidence>
<evidence type="ECO:0000256" key="2">
    <source>
        <dbReference type="ARBA" id="ARBA00001946"/>
    </source>
</evidence>
<keyword evidence="7" id="KW-0540">Nuclease</keyword>
<dbReference type="InterPro" id="IPR033495">
    <property type="entry name" value="MRPP3_PIN_dom"/>
</dbReference>
<dbReference type="GO" id="GO:0046872">
    <property type="term" value="F:metal ion binding"/>
    <property type="evidence" value="ECO:0007669"/>
    <property type="project" value="UniProtKB-KW"/>
</dbReference>
<dbReference type="GO" id="GO:0097745">
    <property type="term" value="P:mitochondrial tRNA 5'-end processing"/>
    <property type="evidence" value="ECO:0007669"/>
    <property type="project" value="TreeGrafter"/>
</dbReference>
<dbReference type="GeneID" id="111603169"/>
<dbReference type="AlphaFoldDB" id="A0A6J1MH76"/>
<keyword evidence="12" id="KW-0809">Transit peptide</keyword>
<protein>
    <recommendedName>
        <fullName evidence="14">Mitochondrial ribonuclease P catalytic subunit</fullName>
        <ecNumber evidence="5">3.1.26.5</ecNumber>
    </recommendedName>
    <alternativeName>
        <fullName evidence="15">Mitochondrial ribonuclease P protein 3</fullName>
    </alternativeName>
</protein>
<evidence type="ECO:0000256" key="4">
    <source>
        <dbReference type="ARBA" id="ARBA00007626"/>
    </source>
</evidence>
<proteinExistence type="inferred from homology"/>
<evidence type="ECO:0000256" key="15">
    <source>
        <dbReference type="ARBA" id="ARBA00044559"/>
    </source>
</evidence>
<gene>
    <name evidence="18" type="primary">LOC111603169</name>
</gene>
<feature type="domain" description="PRORP" evidence="16">
    <location>
        <begin position="296"/>
        <end position="532"/>
    </location>
</feature>
<comment type="catalytic activity">
    <reaction evidence="1">
        <text>Endonucleolytic cleavage of RNA, removing 5'-extranucleotides from tRNA precursor.</text>
        <dbReference type="EC" id="3.1.26.5"/>
    </reaction>
</comment>
<evidence type="ECO:0000256" key="6">
    <source>
        <dbReference type="ARBA" id="ARBA00022694"/>
    </source>
</evidence>